<dbReference type="EMBL" id="SPDV01000007">
    <property type="protein sequence ID" value="TFI59404.1"/>
    <property type="molecule type" value="Genomic_DNA"/>
</dbReference>
<proteinExistence type="predicted"/>
<dbReference type="AlphaFoldDB" id="A0A4Y8ZU10"/>
<evidence type="ECO:0000313" key="1">
    <source>
        <dbReference type="EMBL" id="TFI59404.1"/>
    </source>
</evidence>
<organism evidence="1 2">
    <name type="scientific">Sphingomonas parva</name>
    <dbReference type="NCBI Taxonomy" id="2555898"/>
    <lineage>
        <taxon>Bacteria</taxon>
        <taxon>Pseudomonadati</taxon>
        <taxon>Pseudomonadota</taxon>
        <taxon>Alphaproteobacteria</taxon>
        <taxon>Sphingomonadales</taxon>
        <taxon>Sphingomonadaceae</taxon>
        <taxon>Sphingomonas</taxon>
    </lineage>
</organism>
<reference evidence="1 2" key="1">
    <citation type="submission" date="2019-03" db="EMBL/GenBank/DDBJ databases">
        <title>Genome sequence of Sphingomonas sp. 17J27-24.</title>
        <authorList>
            <person name="Kim M."/>
            <person name="Maeng S."/>
            <person name="Sathiyaraj S."/>
        </authorList>
    </citation>
    <scope>NUCLEOTIDE SEQUENCE [LARGE SCALE GENOMIC DNA]</scope>
    <source>
        <strain evidence="1 2">17J27-24</strain>
    </source>
</reference>
<comment type="caution">
    <text evidence="1">The sequence shown here is derived from an EMBL/GenBank/DDBJ whole genome shotgun (WGS) entry which is preliminary data.</text>
</comment>
<dbReference type="RefSeq" id="WP_135084041.1">
    <property type="nucleotide sequence ID" value="NZ_SPDV01000007.1"/>
</dbReference>
<gene>
    <name evidence="1" type="ORF">E2493_04195</name>
</gene>
<accession>A0A4Y8ZU10</accession>
<sequence length="105" mass="11381">MPFEASGESFADSAACRARLVTMVAAARGEAFDAVEGPYEVAAGDVRIHMVRAEGAGHRITEQRCLAEKLSGRSWSHAMQDEEPEFTVESVARSAPWLKKDGAEQ</sequence>
<dbReference type="Proteomes" id="UP000298213">
    <property type="component" value="Unassembled WGS sequence"/>
</dbReference>
<protein>
    <submittedName>
        <fullName evidence="1">Uncharacterized protein</fullName>
    </submittedName>
</protein>
<keyword evidence="2" id="KW-1185">Reference proteome</keyword>
<dbReference type="OrthoDB" id="9868799at2"/>
<evidence type="ECO:0000313" key="2">
    <source>
        <dbReference type="Proteomes" id="UP000298213"/>
    </source>
</evidence>
<name>A0A4Y8ZU10_9SPHN</name>